<dbReference type="Proteomes" id="UP000536262">
    <property type="component" value="Unassembled WGS sequence"/>
</dbReference>
<reference evidence="3 4" key="1">
    <citation type="submission" date="2020-08" db="EMBL/GenBank/DDBJ databases">
        <title>Genomic Encyclopedia of Type Strains, Phase IV (KMG-IV): sequencing the most valuable type-strain genomes for metagenomic binning, comparative biology and taxonomic classification.</title>
        <authorList>
            <person name="Goeker M."/>
        </authorList>
    </citation>
    <scope>NUCLEOTIDE SEQUENCE [LARGE SCALE GENOMIC DNA]</scope>
    <source>
        <strain evidence="3 4">DSM 7051</strain>
    </source>
</reference>
<protein>
    <submittedName>
        <fullName evidence="3">Nicotinamidase-related amidase</fullName>
    </submittedName>
</protein>
<sequence length="180" mass="20341">MQRLFAPGGPWAVPWAQKVLPAIEELAGRHERQTLFTRFVPAARPGNGPGTWARYYRRWAEVTLAHMDPSFVRLLPTLERLVPPARVLDKHVYSPWTEGRLDELLTSQFDTLVITGGETDVCVLATVLGAIDRGFRVVLVTDALCSSSDKTHDALMELYHARFSEQVEIATMREVLEGWR</sequence>
<dbReference type="EMBL" id="JACHOU010000020">
    <property type="protein sequence ID" value="MBB6357110.1"/>
    <property type="molecule type" value="Genomic_DNA"/>
</dbReference>
<accession>A0A7X0FCG3</accession>
<dbReference type="PANTHER" id="PTHR43540:SF6">
    <property type="entry name" value="ISOCHORISMATASE-LIKE DOMAIN-CONTAINING PROTEIN"/>
    <property type="match status" value="1"/>
</dbReference>
<dbReference type="CDD" id="cd00431">
    <property type="entry name" value="cysteine_hydrolases"/>
    <property type="match status" value="1"/>
</dbReference>
<evidence type="ECO:0000313" key="4">
    <source>
        <dbReference type="Proteomes" id="UP000536262"/>
    </source>
</evidence>
<gene>
    <name evidence="3" type="ORF">GGR00_004930</name>
</gene>
<name>A0A7X0FCG3_9HYPH</name>
<proteinExistence type="predicted"/>
<dbReference type="AlphaFoldDB" id="A0A7X0FCG3"/>
<keyword evidence="1" id="KW-0378">Hydrolase</keyword>
<comment type="caution">
    <text evidence="3">The sequence shown here is derived from an EMBL/GenBank/DDBJ whole genome shotgun (WGS) entry which is preliminary data.</text>
</comment>
<dbReference type="InterPro" id="IPR036380">
    <property type="entry name" value="Isochorismatase-like_sf"/>
</dbReference>
<evidence type="ECO:0000259" key="2">
    <source>
        <dbReference type="Pfam" id="PF00857"/>
    </source>
</evidence>
<dbReference type="Gene3D" id="3.40.50.850">
    <property type="entry name" value="Isochorismatase-like"/>
    <property type="match status" value="1"/>
</dbReference>
<dbReference type="InterPro" id="IPR050272">
    <property type="entry name" value="Isochorismatase-like_hydrls"/>
</dbReference>
<dbReference type="InterPro" id="IPR000868">
    <property type="entry name" value="Isochorismatase-like_dom"/>
</dbReference>
<dbReference type="GO" id="GO:0016787">
    <property type="term" value="F:hydrolase activity"/>
    <property type="evidence" value="ECO:0007669"/>
    <property type="project" value="UniProtKB-KW"/>
</dbReference>
<organism evidence="3 4">
    <name type="scientific">Aminobacter aganoensis</name>
    <dbReference type="NCBI Taxonomy" id="83264"/>
    <lineage>
        <taxon>Bacteria</taxon>
        <taxon>Pseudomonadati</taxon>
        <taxon>Pseudomonadota</taxon>
        <taxon>Alphaproteobacteria</taxon>
        <taxon>Hyphomicrobiales</taxon>
        <taxon>Phyllobacteriaceae</taxon>
        <taxon>Aminobacter</taxon>
    </lineage>
</organism>
<dbReference type="Pfam" id="PF00857">
    <property type="entry name" value="Isochorismatase"/>
    <property type="match status" value="1"/>
</dbReference>
<dbReference type="PANTHER" id="PTHR43540">
    <property type="entry name" value="PEROXYUREIDOACRYLATE/UREIDOACRYLATE AMIDOHYDROLASE-RELATED"/>
    <property type="match status" value="1"/>
</dbReference>
<evidence type="ECO:0000313" key="3">
    <source>
        <dbReference type="EMBL" id="MBB6357110.1"/>
    </source>
</evidence>
<dbReference type="SUPFAM" id="SSF52499">
    <property type="entry name" value="Isochorismatase-like hydrolases"/>
    <property type="match status" value="1"/>
</dbReference>
<evidence type="ECO:0000256" key="1">
    <source>
        <dbReference type="ARBA" id="ARBA00022801"/>
    </source>
</evidence>
<keyword evidence="4" id="KW-1185">Reference proteome</keyword>
<feature type="domain" description="Isochorismatase-like" evidence="2">
    <location>
        <begin position="1"/>
        <end position="168"/>
    </location>
</feature>